<accession>A0A6J5M9Y0</accession>
<organism evidence="1">
    <name type="scientific">uncultured Caudovirales phage</name>
    <dbReference type="NCBI Taxonomy" id="2100421"/>
    <lineage>
        <taxon>Viruses</taxon>
        <taxon>Duplodnaviria</taxon>
        <taxon>Heunggongvirae</taxon>
        <taxon>Uroviricota</taxon>
        <taxon>Caudoviricetes</taxon>
        <taxon>Peduoviridae</taxon>
        <taxon>Maltschvirus</taxon>
        <taxon>Maltschvirus maltsch</taxon>
    </lineage>
</organism>
<proteinExistence type="predicted"/>
<sequence length="181" mass="22123">MKYILYGYWQIIRYDLPRFFKNLRRFGKALWQYRSYDPHGIYVFNYIGLTEMADHIEKYGLEVGESRLKKVQKMRRAAEIYKNFIDDTFIEQAESELGNLIVHPFEFEPVPDRENIFRFVDKENEEEKAHNRKVFDRAREIEEEQWAELYEILKGQDYTKFDDNVHFYDQFDGSGLRGWWS</sequence>
<name>A0A6J5M9Y0_9CAUD</name>
<reference evidence="1" key="1">
    <citation type="submission" date="2020-04" db="EMBL/GenBank/DDBJ databases">
        <authorList>
            <person name="Chiriac C."/>
            <person name="Salcher M."/>
            <person name="Ghai R."/>
            <person name="Kavagutti S V."/>
        </authorList>
    </citation>
    <scope>NUCLEOTIDE SEQUENCE</scope>
</reference>
<protein>
    <submittedName>
        <fullName evidence="1">Uncharacterized protein</fullName>
    </submittedName>
</protein>
<gene>
    <name evidence="1" type="ORF">UFOVP449_210</name>
</gene>
<dbReference type="EMBL" id="LR796420">
    <property type="protein sequence ID" value="CAB4143524.1"/>
    <property type="molecule type" value="Genomic_DNA"/>
</dbReference>
<evidence type="ECO:0000313" key="1">
    <source>
        <dbReference type="EMBL" id="CAB4143524.1"/>
    </source>
</evidence>